<evidence type="ECO:0000313" key="1">
    <source>
        <dbReference type="EMBL" id="QNB46106.1"/>
    </source>
</evidence>
<reference evidence="1 2" key="1">
    <citation type="journal article" date="2019" name="Front. Microbiol.">
        <title>Thermoanaerosceptrum fracticalcis gen. nov. sp. nov., a Novel Fumarate-Fermenting Microorganism From a Deep Fractured Carbonate Aquifer of the US Great Basin.</title>
        <authorList>
            <person name="Hamilton-Brehm S.D."/>
            <person name="Stewart L.E."/>
            <person name="Zavarin M."/>
            <person name="Caldwell M."/>
            <person name="Lawson P.A."/>
            <person name="Onstott T.C."/>
            <person name="Grzymski J."/>
            <person name="Neveux I."/>
            <person name="Lollar B.S."/>
            <person name="Russell C.E."/>
            <person name="Moser D.P."/>
        </authorList>
    </citation>
    <scope>NUCLEOTIDE SEQUENCE [LARGE SCALE GENOMIC DNA]</scope>
    <source>
        <strain evidence="1 2">DRI-13</strain>
    </source>
</reference>
<accession>A0A7G6E202</accession>
<proteinExistence type="predicted"/>
<dbReference type="AlphaFoldDB" id="A0A7G6E202"/>
<dbReference type="RefSeq" id="WP_034422298.1">
    <property type="nucleotide sequence ID" value="NZ_CP045798.1"/>
</dbReference>
<gene>
    <name evidence="1" type="ORF">BR63_07135</name>
</gene>
<organism evidence="1 2">
    <name type="scientific">Thermanaerosceptrum fracticalcis</name>
    <dbReference type="NCBI Taxonomy" id="1712410"/>
    <lineage>
        <taxon>Bacteria</taxon>
        <taxon>Bacillati</taxon>
        <taxon>Bacillota</taxon>
        <taxon>Clostridia</taxon>
        <taxon>Eubacteriales</taxon>
        <taxon>Peptococcaceae</taxon>
        <taxon>Thermanaerosceptrum</taxon>
    </lineage>
</organism>
<sequence length="69" mass="7792">MDFYLGTIAQKIEKEFSTSFQNLRIEQTKEKLRFAASYGIRPLAALGTSCVVEIRPPSTFHLWNVEGGV</sequence>
<protein>
    <submittedName>
        <fullName evidence="1">Uncharacterized protein</fullName>
    </submittedName>
</protein>
<name>A0A7G6E202_THEFR</name>
<dbReference type="KEGG" id="tfr:BR63_07135"/>
<dbReference type="Proteomes" id="UP000515847">
    <property type="component" value="Chromosome"/>
</dbReference>
<evidence type="ECO:0000313" key="2">
    <source>
        <dbReference type="Proteomes" id="UP000515847"/>
    </source>
</evidence>
<dbReference type="EMBL" id="CP045798">
    <property type="protein sequence ID" value="QNB46106.1"/>
    <property type="molecule type" value="Genomic_DNA"/>
</dbReference>
<keyword evidence="2" id="KW-1185">Reference proteome</keyword>